<evidence type="ECO:0000313" key="4">
    <source>
        <dbReference type="Proteomes" id="UP001187682"/>
    </source>
</evidence>
<organism evidence="3 4">
    <name type="scientific">Cephalotrichum gorgonifer</name>
    <dbReference type="NCBI Taxonomy" id="2041049"/>
    <lineage>
        <taxon>Eukaryota</taxon>
        <taxon>Fungi</taxon>
        <taxon>Dikarya</taxon>
        <taxon>Ascomycota</taxon>
        <taxon>Pezizomycotina</taxon>
        <taxon>Sordariomycetes</taxon>
        <taxon>Hypocreomycetidae</taxon>
        <taxon>Microascales</taxon>
        <taxon>Microascaceae</taxon>
        <taxon>Cephalotrichum</taxon>
    </lineage>
</organism>
<dbReference type="Proteomes" id="UP001187682">
    <property type="component" value="Unassembled WGS sequence"/>
</dbReference>
<reference evidence="3" key="1">
    <citation type="submission" date="2018-03" db="EMBL/GenBank/DDBJ databases">
        <authorList>
            <person name="Guldener U."/>
        </authorList>
    </citation>
    <scope>NUCLEOTIDE SEQUENCE</scope>
</reference>
<keyword evidence="2" id="KW-1133">Transmembrane helix</keyword>
<dbReference type="AlphaFoldDB" id="A0AAE8STB2"/>
<evidence type="ECO:0000256" key="2">
    <source>
        <dbReference type="SAM" id="Phobius"/>
    </source>
</evidence>
<accession>A0AAE8STB2</accession>
<protein>
    <submittedName>
        <fullName evidence="3">Uncharacterized protein</fullName>
    </submittedName>
</protein>
<sequence>MVNVDGDTVDLTANIGTWVAATVAMIALVGIVAPYLALQASLSDRNRAMNAVQDFSGKYVTRGYRLTHGLRVLRRIRVPNLAPSYITNEPEKTPLVPPAAVRGLWTLRGRDYQPFNTGWAKLAELIGAYEVSERESDGVVDLSIPRDGTLEIVNSRTALVVSKHWILLLGLLGRYGDRSDKGVLHRRGIRRESYGERILMRDIKPVFPDDNMRLRKSFWRDRREHQNIDSAASSEESSIRHGRLVHDGGSYDSESLSSDDSDYMYNKMTVRRNAYGEWTVDRRPCPTLYGITGTMQGFGRQKGSWSYLTSMSFVPRSDREMFPPRGPHERRDVASVETLFWLAQGFLPCGVGSDGRQVIISLEDPDSGEDDAAPPISTAEILENISVFELLEADEVPVSIGNALRSLGLTQPKEPRVLRLMPRDHHSEKQPPLNLELRLPDNKIPKERTLSVSKSAVSLMDPNEKRVWMFPRNALEKPVGVLLSLDWDPWGFVVRKDRFFTTLMAKAAKILYEPPLNDKKFWGALEVSMMPTEGFRHDVDTVFSARALADRMVLDEALSTCLKGSGVLPLKLSLGVLFVLDYEFQTEVIRMVSRLALRTDRARVEEARKKAKEKEAVLFANLELIQKEHASAKARYERESAEKERYEKERSEKRAENSVQQTGADSSVKTGSDDGDWESADDSSTGGKSWAEDPVIESPQGTIIDGTRVDEETLKAFGVVYEQNQGSFLIKRRVPEWEQEIFRLHMQTRRQLRDVRVDSFATESLEYDFSSKELTWRKDIVSGEGEKASSWSLEGELLRVSETEKERVELEGKEVLLVCLWVANRAAMWIGSLDSKPLLRFVEELDPHVYVV</sequence>
<gene>
    <name evidence="3" type="ORF">DNG_03165</name>
</gene>
<name>A0AAE8STB2_9PEZI</name>
<keyword evidence="2" id="KW-0812">Transmembrane</keyword>
<proteinExistence type="predicted"/>
<feature type="transmembrane region" description="Helical" evidence="2">
    <location>
        <begin position="15"/>
        <end position="38"/>
    </location>
</feature>
<evidence type="ECO:0000256" key="1">
    <source>
        <dbReference type="SAM" id="MobiDB-lite"/>
    </source>
</evidence>
<evidence type="ECO:0000313" key="3">
    <source>
        <dbReference type="EMBL" id="SPO00320.1"/>
    </source>
</evidence>
<feature type="compositionally biased region" description="Polar residues" evidence="1">
    <location>
        <begin position="657"/>
        <end position="670"/>
    </location>
</feature>
<keyword evidence="4" id="KW-1185">Reference proteome</keyword>
<comment type="caution">
    <text evidence="3">The sequence shown here is derived from an EMBL/GenBank/DDBJ whole genome shotgun (WGS) entry which is preliminary data.</text>
</comment>
<feature type="compositionally biased region" description="Basic and acidic residues" evidence="1">
    <location>
        <begin position="633"/>
        <end position="656"/>
    </location>
</feature>
<feature type="region of interest" description="Disordered" evidence="1">
    <location>
        <begin position="633"/>
        <end position="700"/>
    </location>
</feature>
<keyword evidence="2" id="KW-0472">Membrane</keyword>
<dbReference type="EMBL" id="ONZQ02000003">
    <property type="protein sequence ID" value="SPO00320.1"/>
    <property type="molecule type" value="Genomic_DNA"/>
</dbReference>